<dbReference type="GeneID" id="97668757"/>
<reference evidence="2" key="1">
    <citation type="submission" date="2015-07" db="EMBL/GenBank/DDBJ databases">
        <authorList>
            <person name="Rodrigo-Torres Lidia"/>
            <person name="Arahal R.David."/>
        </authorList>
    </citation>
    <scope>NUCLEOTIDE SEQUENCE [LARGE SCALE GENOMIC DNA]</scope>
    <source>
        <strain evidence="2">CECT 5096</strain>
    </source>
</reference>
<name>A0A0M6Z8N4_9HYPH</name>
<dbReference type="EMBL" id="CXWC01000002">
    <property type="protein sequence ID" value="CTQ67100.1"/>
    <property type="molecule type" value="Genomic_DNA"/>
</dbReference>
<organism evidence="1 2">
    <name type="scientific">Roseibium album</name>
    <dbReference type="NCBI Taxonomy" id="311410"/>
    <lineage>
        <taxon>Bacteria</taxon>
        <taxon>Pseudomonadati</taxon>
        <taxon>Pseudomonadota</taxon>
        <taxon>Alphaproteobacteria</taxon>
        <taxon>Hyphomicrobiales</taxon>
        <taxon>Stappiaceae</taxon>
        <taxon>Roseibium</taxon>
    </lineage>
</organism>
<sequence length="192" mass="20910">MSLFSNILKSENNLRRAALCSAFLAAVILSGCQIRPLYGTSTTGDFGAQSSPVAADLAAIELESISARFANEESARVLNNELTFRLERGARSVAKKFRLEILVDVNNAAVGVEQFSDVPSAFTITMNSTYVLSDIETDETLTTGRTFRSASYDFSSQRFANQRALRDAQERIAKAVADDIATRLAGYFASRS</sequence>
<evidence type="ECO:0008006" key="3">
    <source>
        <dbReference type="Google" id="ProtNLM"/>
    </source>
</evidence>
<gene>
    <name evidence="1" type="ORF">LA5096_01332</name>
</gene>
<dbReference type="Gene3D" id="3.30.160.150">
    <property type="entry name" value="Lipoprotein like domain"/>
    <property type="match status" value="1"/>
</dbReference>
<dbReference type="AlphaFoldDB" id="A0A0M6Z8N4"/>
<dbReference type="RefSeq" id="WP_055115260.1">
    <property type="nucleotide sequence ID" value="NZ_CXWA01000002.1"/>
</dbReference>
<evidence type="ECO:0000313" key="2">
    <source>
        <dbReference type="Proteomes" id="UP000049983"/>
    </source>
</evidence>
<accession>A0A0M6Z8N4</accession>
<keyword evidence="2" id="KW-1185">Reference proteome</keyword>
<evidence type="ECO:0000313" key="1">
    <source>
        <dbReference type="EMBL" id="CTQ67100.1"/>
    </source>
</evidence>
<dbReference type="STRING" id="311410.LA5095_02476"/>
<proteinExistence type="predicted"/>
<dbReference type="Proteomes" id="UP000049983">
    <property type="component" value="Unassembled WGS sequence"/>
</dbReference>
<protein>
    <recommendedName>
        <fullName evidence="3">LPS-assembly lipoprotein</fullName>
    </recommendedName>
</protein>
<dbReference type="OrthoDB" id="7678210at2"/>